<comment type="caution">
    <text evidence="3">The sequence shown here is derived from an EMBL/GenBank/DDBJ whole genome shotgun (WGS) entry which is preliminary data.</text>
</comment>
<feature type="region of interest" description="Disordered" evidence="1">
    <location>
        <begin position="1"/>
        <end position="50"/>
    </location>
</feature>
<reference evidence="3 4" key="1">
    <citation type="submission" date="2024-02" db="EMBL/GenBank/DDBJ databases">
        <title>Lysinimicrobium sediminis NBRC 112286.</title>
        <authorList>
            <person name="Ichikawa N."/>
            <person name="Katano-Makiyama Y."/>
            <person name="Hidaka K."/>
        </authorList>
    </citation>
    <scope>NUCLEOTIDE SEQUENCE [LARGE SCALE GENOMIC DNA]</scope>
    <source>
        <strain evidence="3 4">NBRC 112286</strain>
    </source>
</reference>
<accession>A0ABP9WJQ7</accession>
<organism evidence="3 4">
    <name type="scientific">Demequina sediminis</name>
    <dbReference type="NCBI Taxonomy" id="1930058"/>
    <lineage>
        <taxon>Bacteria</taxon>
        <taxon>Bacillati</taxon>
        <taxon>Actinomycetota</taxon>
        <taxon>Actinomycetes</taxon>
        <taxon>Micrococcales</taxon>
        <taxon>Demequinaceae</taxon>
        <taxon>Demequina</taxon>
    </lineage>
</organism>
<dbReference type="EMBL" id="BAABRR010000021">
    <property type="protein sequence ID" value="GAA5520057.1"/>
    <property type="molecule type" value="Genomic_DNA"/>
</dbReference>
<dbReference type="Pfam" id="PF13472">
    <property type="entry name" value="Lipase_GDSL_2"/>
    <property type="match status" value="1"/>
</dbReference>
<evidence type="ECO:0000313" key="3">
    <source>
        <dbReference type="EMBL" id="GAA5520057.1"/>
    </source>
</evidence>
<dbReference type="Gene3D" id="3.40.50.1110">
    <property type="entry name" value="SGNH hydrolase"/>
    <property type="match status" value="1"/>
</dbReference>
<feature type="compositionally biased region" description="Gly residues" evidence="1">
    <location>
        <begin position="1"/>
        <end position="10"/>
    </location>
</feature>
<evidence type="ECO:0000256" key="1">
    <source>
        <dbReference type="SAM" id="MobiDB-lite"/>
    </source>
</evidence>
<sequence length="296" mass="32356">MSPAGPGRGWTGPRHLIVQGRRNVSRGVGTLTGADRKRSPDGGRGAPAPTLPAMVLDMAADRGTLAVFGDSIANGLGVAEGRYAVTLANRWGLELEDWSVTAGMVTGALDRLPANSAPQVTIIAHGITEAIVRPSEASLRLLPKRWRRPGWMDPRPYFSTRWRRRVLERIESGVRWRVKNVAIRMGATTQFVPVASFDRALRATIAELHRRGARVIVLGAPDLDERFFPGSPRELQEYGVVAQSAASDLGATWVPLAGELSRWSDFFADHFHPNQEGHNRIASTIERYFQLGPGNG</sequence>
<protein>
    <recommendedName>
        <fullName evidence="2">SGNH hydrolase-type esterase domain-containing protein</fullName>
    </recommendedName>
</protein>
<keyword evidence="4" id="KW-1185">Reference proteome</keyword>
<dbReference type="InterPro" id="IPR036514">
    <property type="entry name" value="SGNH_hydro_sf"/>
</dbReference>
<evidence type="ECO:0000313" key="4">
    <source>
        <dbReference type="Proteomes" id="UP001426770"/>
    </source>
</evidence>
<gene>
    <name evidence="3" type="ORF">Lsed01_02518</name>
</gene>
<proteinExistence type="predicted"/>
<dbReference type="Proteomes" id="UP001426770">
    <property type="component" value="Unassembled WGS sequence"/>
</dbReference>
<name>A0ABP9WJQ7_9MICO</name>
<dbReference type="InterPro" id="IPR013830">
    <property type="entry name" value="SGNH_hydro"/>
</dbReference>
<evidence type="ECO:0000259" key="2">
    <source>
        <dbReference type="Pfam" id="PF13472"/>
    </source>
</evidence>
<dbReference type="SUPFAM" id="SSF52266">
    <property type="entry name" value="SGNH hydrolase"/>
    <property type="match status" value="1"/>
</dbReference>
<feature type="domain" description="SGNH hydrolase-type esterase" evidence="2">
    <location>
        <begin position="67"/>
        <end position="279"/>
    </location>
</feature>